<organism evidence="1 2">
    <name type="scientific">Ideonella dechloratans</name>
    <dbReference type="NCBI Taxonomy" id="36863"/>
    <lineage>
        <taxon>Bacteria</taxon>
        <taxon>Pseudomonadati</taxon>
        <taxon>Pseudomonadota</taxon>
        <taxon>Betaproteobacteria</taxon>
        <taxon>Burkholderiales</taxon>
        <taxon>Sphaerotilaceae</taxon>
        <taxon>Ideonella</taxon>
    </lineage>
</organism>
<proteinExistence type="predicted"/>
<keyword evidence="2" id="KW-1185">Reference proteome</keyword>
<evidence type="ECO:0000313" key="2">
    <source>
        <dbReference type="Proteomes" id="UP000430120"/>
    </source>
</evidence>
<protein>
    <submittedName>
        <fullName evidence="1">Uncharacterized protein</fullName>
    </submittedName>
</protein>
<dbReference type="Proteomes" id="UP000430120">
    <property type="component" value="Unassembled WGS sequence"/>
</dbReference>
<evidence type="ECO:0000313" key="1">
    <source>
        <dbReference type="EMBL" id="KAB0583543.1"/>
    </source>
</evidence>
<gene>
    <name evidence="1" type="ORF">F7Q92_07660</name>
</gene>
<dbReference type="AlphaFoldDB" id="A0A643FDF5"/>
<comment type="caution">
    <text evidence="1">The sequence shown here is derived from an EMBL/GenBank/DDBJ whole genome shotgun (WGS) entry which is preliminary data.</text>
</comment>
<dbReference type="RefSeq" id="WP_151123587.1">
    <property type="nucleotide sequence ID" value="NZ_VZPB01000013.1"/>
</dbReference>
<reference evidence="1 2" key="1">
    <citation type="submission" date="2019-09" db="EMBL/GenBank/DDBJ databases">
        <title>Draft genome sequences of 48 bacterial type strains from the CCUG.</title>
        <authorList>
            <person name="Tunovic T."/>
            <person name="Pineiro-Iglesias B."/>
            <person name="Unosson C."/>
            <person name="Inganas E."/>
            <person name="Ohlen M."/>
            <person name="Cardew S."/>
            <person name="Jensie-Markopoulos S."/>
            <person name="Salva-Serra F."/>
            <person name="Jaen-Luchoro D."/>
            <person name="Karlsson R."/>
            <person name="Svensson-Stadler L."/>
            <person name="Chun J."/>
            <person name="Moore E."/>
        </authorList>
    </citation>
    <scope>NUCLEOTIDE SEQUENCE [LARGE SCALE GENOMIC DNA]</scope>
    <source>
        <strain evidence="1 2">CCUG 30977</strain>
    </source>
</reference>
<accession>A0A643FDF5</accession>
<name>A0A643FDF5_IDEDE</name>
<dbReference type="EMBL" id="VZPB01000013">
    <property type="protein sequence ID" value="KAB0583543.1"/>
    <property type="molecule type" value="Genomic_DNA"/>
</dbReference>
<sequence>MFVAIQETYLGDMGARDLEVRDTGVWLPSSLSTLFAWAPACDLDGPDSPDPLSTPALPFPFTAGQLAAWMLDGWGSFVWEAVFEADSESTAEENAERAFGRLGDRGKKVRAALSQAYEVRQRVAHLLGASMQLDIGDAAAEREWRCAMVQALWIEQPDCYIKPEGISLLPGASKEKASKLAEQMDAILEILVTNGFDPLNLTYRNGQPSPAKQIAWLEFQKRFPSSKFRPAWQELLNLERVKHTPGK</sequence>